<keyword evidence="2" id="KW-1185">Reference proteome</keyword>
<protein>
    <recommendedName>
        <fullName evidence="3">YcfA-like protein</fullName>
    </recommendedName>
</protein>
<dbReference type="EMBL" id="QFGA01000001">
    <property type="protein sequence ID" value="TEB08522.1"/>
    <property type="molecule type" value="Genomic_DNA"/>
</dbReference>
<comment type="caution">
    <text evidence="1">The sequence shown here is derived from an EMBL/GenBank/DDBJ whole genome shotgun (WGS) entry which is preliminary data.</text>
</comment>
<evidence type="ECO:0000313" key="1">
    <source>
        <dbReference type="EMBL" id="TEB08522.1"/>
    </source>
</evidence>
<gene>
    <name evidence="1" type="ORF">Psch_02086</name>
</gene>
<evidence type="ECO:0008006" key="3">
    <source>
        <dbReference type="Google" id="ProtNLM"/>
    </source>
</evidence>
<organism evidence="1 2">
    <name type="scientific">Pelotomaculum schinkii</name>
    <dbReference type="NCBI Taxonomy" id="78350"/>
    <lineage>
        <taxon>Bacteria</taxon>
        <taxon>Bacillati</taxon>
        <taxon>Bacillota</taxon>
        <taxon>Clostridia</taxon>
        <taxon>Eubacteriales</taxon>
        <taxon>Desulfotomaculaceae</taxon>
        <taxon>Pelotomaculum</taxon>
    </lineage>
</organism>
<sequence length="72" mass="8831">MPSWRELKRFCERDGWELFKDTDHYFYRKIMADGSLKRTKVSKGTGEIPKWLWKDILKKQLQVDEAYFNKMI</sequence>
<evidence type="ECO:0000313" key="2">
    <source>
        <dbReference type="Proteomes" id="UP000298324"/>
    </source>
</evidence>
<proteinExistence type="predicted"/>
<dbReference type="RefSeq" id="WP_190240100.1">
    <property type="nucleotide sequence ID" value="NZ_QFGA01000001.1"/>
</dbReference>
<dbReference type="AlphaFoldDB" id="A0A4Y7RIJ7"/>
<dbReference type="InterPro" id="IPR038570">
    <property type="entry name" value="HicA_sf"/>
</dbReference>
<dbReference type="Gene3D" id="3.30.920.30">
    <property type="entry name" value="Hypothetical protein"/>
    <property type="match status" value="1"/>
</dbReference>
<dbReference type="Proteomes" id="UP000298324">
    <property type="component" value="Unassembled WGS sequence"/>
</dbReference>
<name>A0A4Y7RIJ7_9FIRM</name>
<accession>A0A4Y7RIJ7</accession>
<reference evidence="1 2" key="1">
    <citation type="journal article" date="2018" name="Environ. Microbiol.">
        <title>Novel energy conservation strategies and behaviour of Pelotomaculum schinkii driving syntrophic propionate catabolism.</title>
        <authorList>
            <person name="Hidalgo-Ahumada C.A.P."/>
            <person name="Nobu M.K."/>
            <person name="Narihiro T."/>
            <person name="Tamaki H."/>
            <person name="Liu W.T."/>
            <person name="Kamagata Y."/>
            <person name="Stams A.J.M."/>
            <person name="Imachi H."/>
            <person name="Sousa D.Z."/>
        </authorList>
    </citation>
    <scope>NUCLEOTIDE SEQUENCE [LARGE SCALE GENOMIC DNA]</scope>
    <source>
        <strain evidence="1 2">HH</strain>
    </source>
</reference>